<dbReference type="GO" id="GO:0030288">
    <property type="term" value="C:outer membrane-bounded periplasmic space"/>
    <property type="evidence" value="ECO:0007669"/>
    <property type="project" value="TreeGrafter"/>
</dbReference>
<dbReference type="PATRIC" id="fig|1538.10.peg.2314"/>
<dbReference type="InterPro" id="IPR032812">
    <property type="entry name" value="SbsA_Ig"/>
</dbReference>
<dbReference type="InterPro" id="IPR036034">
    <property type="entry name" value="PDZ_sf"/>
</dbReference>
<organism evidence="8 9">
    <name type="scientific">Clostridium ljungdahlii</name>
    <dbReference type="NCBI Taxonomy" id="1538"/>
    <lineage>
        <taxon>Bacteria</taxon>
        <taxon>Bacillati</taxon>
        <taxon>Bacillota</taxon>
        <taxon>Clostridia</taxon>
        <taxon>Eubacteriales</taxon>
        <taxon>Clostridiaceae</taxon>
        <taxon>Clostridium</taxon>
    </lineage>
</organism>
<dbReference type="InterPro" id="IPR004447">
    <property type="entry name" value="Peptidase_S41A"/>
</dbReference>
<dbReference type="PROSITE" id="PS50106">
    <property type="entry name" value="PDZ"/>
    <property type="match status" value="1"/>
</dbReference>
<dbReference type="CDD" id="cd06782">
    <property type="entry name" value="cpPDZ_CPP-like"/>
    <property type="match status" value="1"/>
</dbReference>
<evidence type="ECO:0000259" key="7">
    <source>
        <dbReference type="PROSITE" id="PS50106"/>
    </source>
</evidence>
<evidence type="ECO:0000256" key="4">
    <source>
        <dbReference type="ARBA" id="ARBA00022801"/>
    </source>
</evidence>
<dbReference type="InterPro" id="IPR001478">
    <property type="entry name" value="PDZ"/>
</dbReference>
<evidence type="ECO:0000256" key="6">
    <source>
        <dbReference type="RuleBase" id="RU004404"/>
    </source>
</evidence>
<dbReference type="NCBIfam" id="TIGR00225">
    <property type="entry name" value="prc"/>
    <property type="match status" value="1"/>
</dbReference>
<comment type="similarity">
    <text evidence="1 6">Belongs to the peptidase S41A family.</text>
</comment>
<dbReference type="InterPro" id="IPR005151">
    <property type="entry name" value="Tail-specific_protease"/>
</dbReference>
<dbReference type="Pfam" id="PF03572">
    <property type="entry name" value="Peptidase_S41"/>
    <property type="match status" value="1"/>
</dbReference>
<keyword evidence="3" id="KW-0732">Signal</keyword>
<dbReference type="Gene3D" id="3.30.750.44">
    <property type="match status" value="1"/>
</dbReference>
<feature type="domain" description="PDZ" evidence="7">
    <location>
        <begin position="96"/>
        <end position="178"/>
    </location>
</feature>
<proteinExistence type="inferred from homology"/>
<dbReference type="Proteomes" id="UP000077407">
    <property type="component" value="Unassembled WGS sequence"/>
</dbReference>
<keyword evidence="2 6" id="KW-0645">Protease</keyword>
<keyword evidence="5 6" id="KW-0720">Serine protease</keyword>
<dbReference type="SMART" id="SM00245">
    <property type="entry name" value="TSPc"/>
    <property type="match status" value="1"/>
</dbReference>
<evidence type="ECO:0000313" key="8">
    <source>
        <dbReference type="EMBL" id="OAA88007.1"/>
    </source>
</evidence>
<evidence type="ECO:0000256" key="2">
    <source>
        <dbReference type="ARBA" id="ARBA00022670"/>
    </source>
</evidence>
<dbReference type="EMBL" id="LITT01000018">
    <property type="protein sequence ID" value="OAA88007.1"/>
    <property type="molecule type" value="Genomic_DNA"/>
</dbReference>
<comment type="caution">
    <text evidence="8">The sequence shown here is derived from an EMBL/GenBank/DDBJ whole genome shotgun (WGS) entry which is preliminary data.</text>
</comment>
<dbReference type="Gene3D" id="3.90.226.10">
    <property type="entry name" value="2-enoyl-CoA Hydratase, Chain A, domain 1"/>
    <property type="match status" value="1"/>
</dbReference>
<evidence type="ECO:0000256" key="3">
    <source>
        <dbReference type="ARBA" id="ARBA00022729"/>
    </source>
</evidence>
<name>A0A168PPM0_9CLOT</name>
<dbReference type="SUPFAM" id="SSF50156">
    <property type="entry name" value="PDZ domain-like"/>
    <property type="match status" value="1"/>
</dbReference>
<evidence type="ECO:0000313" key="9">
    <source>
        <dbReference type="Proteomes" id="UP000077407"/>
    </source>
</evidence>
<protein>
    <submittedName>
        <fullName evidence="8">Carboxy-terminal processing protease CtpB</fullName>
        <ecNumber evidence="8">3.4.21.102</ecNumber>
    </submittedName>
</protein>
<dbReference type="InterPro" id="IPR041489">
    <property type="entry name" value="PDZ_6"/>
</dbReference>
<dbReference type="CDD" id="cd07560">
    <property type="entry name" value="Peptidase_S41_CPP"/>
    <property type="match status" value="1"/>
</dbReference>
<gene>
    <name evidence="8" type="primary">ctpB</name>
    <name evidence="8" type="ORF">WY13_01872</name>
</gene>
<dbReference type="OrthoDB" id="9812068at2"/>
<dbReference type="GO" id="GO:0006508">
    <property type="term" value="P:proteolysis"/>
    <property type="evidence" value="ECO:0007669"/>
    <property type="project" value="UniProtKB-KW"/>
</dbReference>
<reference evidence="8 9" key="1">
    <citation type="journal article" date="2015" name="Biotechnol. Bioeng.">
        <title>Genome sequence and phenotypic characterization of Caulobacter segnis.</title>
        <authorList>
            <person name="Patel S."/>
            <person name="Fletcher B."/>
            <person name="Scott D.C."/>
            <person name="Ely B."/>
        </authorList>
    </citation>
    <scope>NUCLEOTIDE SEQUENCE [LARGE SCALE GENOMIC DNA]</scope>
    <source>
        <strain evidence="8 9">ERI-2</strain>
    </source>
</reference>
<sequence>MRSKFRSLNTNSMRKLDMGLYAKKLFVVFWTMFFLLGFSFTAVAADSSQVLNQVKNDIKTYYVGNIPDGVLNASSIDEALKKLNDPYTEYFSKDEETNFLNSINNKIYGIGIYMSQVPSGIKIDSVVANSPAESVGLKEGDIIISANSHSLANITLDQASSYIKGDENTNVNLVVQRQDKVLSFSVKRGEVSIPIVDGKMLDGNTAYIHIASFGEDTSQKFNEKLKELQANKPARYIIDLRDNGGGYMDSALNVAGNFIGQNLALIVENKSGKKIGYLAGEEQNIIDKPTIFLVDKYTASASEILSAAVKDYKKAFFIGNTTYGKGVAQQMFDLSDGGALKLTVEKFYSPAGNTIQKVGIKPDFDTGNENSLAVAQLLSGQCKDGTDERGFLKVTISNENFYIDLSIAKNEEYWSAFKYIVNNIDRSQICIGTKDGWAKVPEEYFSNMYKFFYPEDKVLDTMQQVSQDKAFTVIFNKKISSDIKDKVNMEIINSTTGKRVAFKIGSVEDNKIVIVPQEKLEKGKTYYIKVNDTIKPVTVKN</sequence>
<dbReference type="SUPFAM" id="SSF52096">
    <property type="entry name" value="ClpP/crotonase"/>
    <property type="match status" value="1"/>
</dbReference>
<dbReference type="GO" id="GO:0004252">
    <property type="term" value="F:serine-type endopeptidase activity"/>
    <property type="evidence" value="ECO:0007669"/>
    <property type="project" value="UniProtKB-EC"/>
</dbReference>
<evidence type="ECO:0000256" key="5">
    <source>
        <dbReference type="ARBA" id="ARBA00022825"/>
    </source>
</evidence>
<accession>A0A168PPM0</accession>
<dbReference type="RefSeq" id="WP_063555359.1">
    <property type="nucleotide sequence ID" value="NZ_LITT01000018.1"/>
</dbReference>
<dbReference type="GO" id="GO:0007165">
    <property type="term" value="P:signal transduction"/>
    <property type="evidence" value="ECO:0007669"/>
    <property type="project" value="TreeGrafter"/>
</dbReference>
<dbReference type="PANTHER" id="PTHR32060:SF30">
    <property type="entry name" value="CARBOXY-TERMINAL PROCESSING PROTEASE CTPA"/>
    <property type="match status" value="1"/>
</dbReference>
<dbReference type="Pfam" id="PF17820">
    <property type="entry name" value="PDZ_6"/>
    <property type="match status" value="1"/>
</dbReference>
<dbReference type="Gene3D" id="2.30.42.10">
    <property type="match status" value="1"/>
</dbReference>
<evidence type="ECO:0000256" key="1">
    <source>
        <dbReference type="ARBA" id="ARBA00009179"/>
    </source>
</evidence>
<dbReference type="Pfam" id="PF13205">
    <property type="entry name" value="Big_5"/>
    <property type="match status" value="1"/>
</dbReference>
<dbReference type="EC" id="3.4.21.102" evidence="8"/>
<dbReference type="InterPro" id="IPR029045">
    <property type="entry name" value="ClpP/crotonase-like_dom_sf"/>
</dbReference>
<keyword evidence="4 6" id="KW-0378">Hydrolase</keyword>
<dbReference type="AlphaFoldDB" id="A0A168PPM0"/>
<dbReference type="SMART" id="SM00228">
    <property type="entry name" value="PDZ"/>
    <property type="match status" value="1"/>
</dbReference>
<dbReference type="PANTHER" id="PTHR32060">
    <property type="entry name" value="TAIL-SPECIFIC PROTEASE"/>
    <property type="match status" value="1"/>
</dbReference>